<comment type="caution">
    <text evidence="2">The sequence shown here is derived from an EMBL/GenBank/DDBJ whole genome shotgun (WGS) entry which is preliminary data.</text>
</comment>
<protein>
    <submittedName>
        <fullName evidence="2">Uncharacterized protein</fullName>
    </submittedName>
</protein>
<feature type="signal peptide" evidence="1">
    <location>
        <begin position="1"/>
        <end position="19"/>
    </location>
</feature>
<evidence type="ECO:0000313" key="3">
    <source>
        <dbReference type="Proteomes" id="UP000781932"/>
    </source>
</evidence>
<evidence type="ECO:0000256" key="1">
    <source>
        <dbReference type="SAM" id="SignalP"/>
    </source>
</evidence>
<dbReference type="OrthoDB" id="3501261at2759"/>
<feature type="chain" id="PRO_5040443556" evidence="1">
    <location>
        <begin position="20"/>
        <end position="170"/>
    </location>
</feature>
<reference evidence="2" key="2">
    <citation type="submission" date="2020-11" db="EMBL/GenBank/DDBJ databases">
        <title>Whole genome sequencing of Colletotrichum sp.</title>
        <authorList>
            <person name="Li H."/>
        </authorList>
    </citation>
    <scope>NUCLEOTIDE SEQUENCE</scope>
    <source>
        <strain evidence="2">CkLH20</strain>
    </source>
</reference>
<reference evidence="2" key="1">
    <citation type="submission" date="2020-03" db="EMBL/GenBank/DDBJ databases">
        <authorList>
            <person name="He L."/>
        </authorList>
    </citation>
    <scope>NUCLEOTIDE SEQUENCE</scope>
    <source>
        <strain evidence="2">CkLH20</strain>
    </source>
</reference>
<keyword evidence="3" id="KW-1185">Reference proteome</keyword>
<name>A0A9P6HZG6_9PEZI</name>
<organism evidence="2 3">
    <name type="scientific">Colletotrichum karsti</name>
    <dbReference type="NCBI Taxonomy" id="1095194"/>
    <lineage>
        <taxon>Eukaryota</taxon>
        <taxon>Fungi</taxon>
        <taxon>Dikarya</taxon>
        <taxon>Ascomycota</taxon>
        <taxon>Pezizomycotina</taxon>
        <taxon>Sordariomycetes</taxon>
        <taxon>Hypocreomycetidae</taxon>
        <taxon>Glomerellales</taxon>
        <taxon>Glomerellaceae</taxon>
        <taxon>Colletotrichum</taxon>
        <taxon>Colletotrichum boninense species complex</taxon>
    </lineage>
</organism>
<evidence type="ECO:0000313" key="2">
    <source>
        <dbReference type="EMBL" id="KAF9874448.1"/>
    </source>
</evidence>
<gene>
    <name evidence="2" type="ORF">CkaCkLH20_08011</name>
</gene>
<dbReference type="EMBL" id="JAATWM020000026">
    <property type="protein sequence ID" value="KAF9874448.1"/>
    <property type="molecule type" value="Genomic_DNA"/>
</dbReference>
<accession>A0A9P6HZG6</accession>
<dbReference type="RefSeq" id="XP_038743909.1">
    <property type="nucleotide sequence ID" value="XM_038890726.1"/>
</dbReference>
<sequence>MRFSSIIATAICLVSPILAAPAGELHRRDCPSVDSIRDWIKDNAKVGTNTVFYTAGAKQAQAEAFAATLDGGGQYWNKVFGDQYLDWLDECGPGAEQDKLFPRMGEALAKESSGTAYVMMVKGKPIADFWKNYEYPNLGNAKIIAVNADDFNDKKDYVHDQPFKRAILMA</sequence>
<keyword evidence="1" id="KW-0732">Signal</keyword>
<dbReference type="GeneID" id="62163800"/>
<dbReference type="Proteomes" id="UP000781932">
    <property type="component" value="Unassembled WGS sequence"/>
</dbReference>
<proteinExistence type="predicted"/>
<dbReference type="AlphaFoldDB" id="A0A9P6HZG6"/>